<dbReference type="Gene3D" id="3.30.2320.10">
    <property type="entry name" value="hypothetical protein PF0899 domain"/>
    <property type="match status" value="1"/>
</dbReference>
<accession>A0A0F3N9T4</accession>
<dbReference type="SUPFAM" id="SSF56563">
    <property type="entry name" value="Major capsid protein gp5"/>
    <property type="match status" value="1"/>
</dbReference>
<evidence type="ECO:0000313" key="5">
    <source>
        <dbReference type="Proteomes" id="UP000033441"/>
    </source>
</evidence>
<organism evidence="4 5">
    <name type="scientific">Anaplasma phagocytophilum str. ApMUC09</name>
    <dbReference type="NCBI Taxonomy" id="1359152"/>
    <lineage>
        <taxon>Bacteria</taxon>
        <taxon>Pseudomonadati</taxon>
        <taxon>Pseudomonadota</taxon>
        <taxon>Alphaproteobacteria</taxon>
        <taxon>Rickettsiales</taxon>
        <taxon>Anaplasmataceae</taxon>
        <taxon>Anaplasma</taxon>
        <taxon>phagocytophilum group</taxon>
    </lineage>
</organism>
<reference evidence="4 5" key="1">
    <citation type="submission" date="2015-02" db="EMBL/GenBank/DDBJ databases">
        <title>Genome Sequencing of Rickettsiales.</title>
        <authorList>
            <person name="Daugherty S.C."/>
            <person name="Su Q."/>
            <person name="Abolude K."/>
            <person name="Beier-Sexton M."/>
            <person name="Carlyon J.A."/>
            <person name="Carter R."/>
            <person name="Day N.P."/>
            <person name="Dumler S.J."/>
            <person name="Dyachenko V."/>
            <person name="Godinez A."/>
            <person name="Kurtti T.J."/>
            <person name="Lichay M."/>
            <person name="Mullins K.E."/>
            <person name="Ott S."/>
            <person name="Pappas-Brown V."/>
            <person name="Paris D.H."/>
            <person name="Patel P."/>
            <person name="Richards A.L."/>
            <person name="Sadzewicz L."/>
            <person name="Sears K."/>
            <person name="Seidman D."/>
            <person name="Sengamalay N."/>
            <person name="Stenos J."/>
            <person name="Tallon L.J."/>
            <person name="Vincent G."/>
            <person name="Fraser C.M."/>
            <person name="Munderloh U."/>
            <person name="Dunning-Hotopp J.C."/>
        </authorList>
    </citation>
    <scope>NUCLEOTIDE SEQUENCE [LARGE SCALE GENOMIC DNA]</scope>
    <source>
        <strain evidence="4 5">ApMUC09</strain>
    </source>
</reference>
<evidence type="ECO:0000259" key="3">
    <source>
        <dbReference type="Pfam" id="PF05065"/>
    </source>
</evidence>
<dbReference type="Pfam" id="PF05065">
    <property type="entry name" value="Phage_capsid"/>
    <property type="match status" value="1"/>
</dbReference>
<evidence type="ECO:0000256" key="2">
    <source>
        <dbReference type="SAM" id="Coils"/>
    </source>
</evidence>
<dbReference type="NCBIfam" id="TIGR01554">
    <property type="entry name" value="major_cap_HK97"/>
    <property type="match status" value="1"/>
</dbReference>
<evidence type="ECO:0000256" key="1">
    <source>
        <dbReference type="ARBA" id="ARBA00004328"/>
    </source>
</evidence>
<dbReference type="EMBL" id="LANV01000001">
    <property type="protein sequence ID" value="KJV64833.1"/>
    <property type="molecule type" value="Genomic_DNA"/>
</dbReference>
<protein>
    <submittedName>
        <fullName evidence="4">Phage major capsid protein, HK97 family</fullName>
    </submittedName>
</protein>
<dbReference type="PATRIC" id="fig|1359152.3.peg.590"/>
<gene>
    <name evidence="4" type="ORF">APHMUC_0556</name>
</gene>
<dbReference type="AlphaFoldDB" id="A0A0F3N9T4"/>
<dbReference type="InterPro" id="IPR054612">
    <property type="entry name" value="Phage_capsid-like_C"/>
</dbReference>
<comment type="subcellular location">
    <subcellularLocation>
        <location evidence="1">Virion</location>
    </subcellularLocation>
</comment>
<feature type="coiled-coil region" evidence="2">
    <location>
        <begin position="48"/>
        <end position="75"/>
    </location>
</feature>
<evidence type="ECO:0000313" key="4">
    <source>
        <dbReference type="EMBL" id="KJV64833.1"/>
    </source>
</evidence>
<proteinExistence type="predicted"/>
<dbReference type="InterPro" id="IPR024455">
    <property type="entry name" value="Phage_capsid"/>
</dbReference>
<name>A0A0F3N9T4_ANAPH</name>
<feature type="domain" description="Phage capsid-like C-terminal" evidence="3">
    <location>
        <begin position="116"/>
        <end position="388"/>
    </location>
</feature>
<dbReference type="Proteomes" id="UP000033441">
    <property type="component" value="Unassembled WGS sequence"/>
</dbReference>
<keyword evidence="2" id="KW-0175">Coiled coil</keyword>
<sequence>MTTAALEVKDGITEFLSQCDADLAPIQENKTENINNKHITNDVLLQQLEDINSKFDHYANRLDKLETERNAINLNENPETPEYKSLRQYITHGHQALECKNIFATSAAVPDTNFSYLIPKKIHLHFDKLLSQNSIMRKLCSIEKISSDSLEYLISNNQETFVGWSGDPNTIVSKSLTPKLSHINIRLFELYAQPQLAKNLLEDTCIDLERWLMNNLVDAFSRKENQAFISGSGASQPTGILSYDEGTGPGQIERVKVETLNTDAIIKLFYSLNENFSSRAAFLMNRSILQEIRSLKSNTGQYLLQVGNSGDEMLLGIPVYQTSDMPMYSDGSNSIIAIADFKSAYKIVENKDMRILRDPYTEKSFVKFYTTKRIGGAAVNCNAIKLLTVTRPTIVPKINKSPAAKSPVAELPIAQSSVAVLPVAKSPVAELPVAKSPVAELPVSEVFNPETLK</sequence>
<comment type="caution">
    <text evidence="4">The sequence shown here is derived from an EMBL/GenBank/DDBJ whole genome shotgun (WGS) entry which is preliminary data.</text>
</comment>